<proteinExistence type="predicted"/>
<feature type="domain" description="Metallo-beta-lactamase" evidence="1">
    <location>
        <begin position="402"/>
        <end position="602"/>
    </location>
</feature>
<comment type="caution">
    <text evidence="2">The sequence shown here is derived from an EMBL/GenBank/DDBJ whole genome shotgun (WGS) entry which is preliminary data.</text>
</comment>
<evidence type="ECO:0000313" key="2">
    <source>
        <dbReference type="EMBL" id="TPX37496.1"/>
    </source>
</evidence>
<dbReference type="InterPro" id="IPR001279">
    <property type="entry name" value="Metallo-B-lactamas"/>
</dbReference>
<dbReference type="Gene3D" id="3.60.15.10">
    <property type="entry name" value="Ribonuclease Z/Hydroxyacylglutathione hydrolase-like"/>
    <property type="match status" value="1"/>
</dbReference>
<keyword evidence="3" id="KW-1185">Reference proteome</keyword>
<dbReference type="RefSeq" id="XP_031027407.1">
    <property type="nucleotide sequence ID" value="XM_031166658.1"/>
</dbReference>
<sequence>MRYQIPCCVLNCRVLSESQDEFEQHYKDVHGIVARSTPHYDHEDHVQVKTKESEATEEPEAVKMEDLHEDDAIVAGKALLVPISTTPTRYEMNLPDDRRITVDLSFIRFGIRVVLRIFGSSSWVRLNHSAAASEMLQACFDTEPCKRAFQNSLVGAVFSDVKQAIIHHPLWPWSVFAERRSMSNSEDDLLKCCWTMVVSFRGLATNNHEISDDDDEPSIFTRATLVPEEVPTSTTSLQIMPQADLNGLPESSEVISAMELDAAQSEEVLAVLSRVSVSRRGTYRRRGSGRIRKVVVTHRRIPRRRGRIIQVMDLLDVVRSLWEQIKIFTGSIKIFNAVPGSIPNIACLTAQVKTCKVCLSTLPTLRIGDEDGVVPQSDLFVKNRRRNTSAVIRYRHSDSTLRTVLIDCGKSFYEACMQWFVRYGLRKIDALILTHGHADAMNGLDDLRQFTIGPESYRCQSHIDIHLSKETMKVVGGVFPYLVDSAKATGGGDIPTTQFHIFDQHGPAPFSTGELEIIPFEVYHGVYNDGKTPFICNGFRMGPLSYVSDVSFIPEEAMNIMRGSQVIVIDALRLFGSHISHFGVDEAIEALLILKPKVGYLVGFSHASDHDDVNQYLSANKALAEACIHVEAAYDGQRVSLADILNI</sequence>
<dbReference type="PANTHER" id="PTHR42663">
    <property type="entry name" value="HYDROLASE C777.06C-RELATED-RELATED"/>
    <property type="match status" value="1"/>
</dbReference>
<reference evidence="2 3" key="1">
    <citation type="journal article" date="2019" name="Sci. Rep.">
        <title>Comparative genomics of chytrid fungi reveal insights into the obligate biotrophic and pathogenic lifestyle of Synchytrium endobioticum.</title>
        <authorList>
            <person name="van de Vossenberg B.T.L.H."/>
            <person name="Warris S."/>
            <person name="Nguyen H.D.T."/>
            <person name="van Gent-Pelzer M.P.E."/>
            <person name="Joly D.L."/>
            <person name="van de Geest H.C."/>
            <person name="Bonants P.J.M."/>
            <person name="Smith D.S."/>
            <person name="Levesque C.A."/>
            <person name="van der Lee T.A.J."/>
        </authorList>
    </citation>
    <scope>NUCLEOTIDE SEQUENCE [LARGE SCALE GENOMIC DNA]</scope>
    <source>
        <strain evidence="2 3">JEL517</strain>
    </source>
</reference>
<accession>A0A507CHF0</accession>
<evidence type="ECO:0000259" key="1">
    <source>
        <dbReference type="Pfam" id="PF12706"/>
    </source>
</evidence>
<dbReference type="InterPro" id="IPR036866">
    <property type="entry name" value="RibonucZ/Hydroxyglut_hydro"/>
</dbReference>
<gene>
    <name evidence="2" type="ORF">SmJEL517_g00729</name>
</gene>
<dbReference type="Proteomes" id="UP000319731">
    <property type="component" value="Unassembled WGS sequence"/>
</dbReference>
<dbReference type="OrthoDB" id="341300at2759"/>
<protein>
    <recommendedName>
        <fullName evidence="1">Metallo-beta-lactamase domain-containing protein</fullName>
    </recommendedName>
</protein>
<dbReference type="Pfam" id="PF12706">
    <property type="entry name" value="Lactamase_B_2"/>
    <property type="match status" value="1"/>
</dbReference>
<dbReference type="GeneID" id="42001955"/>
<dbReference type="SUPFAM" id="SSF56281">
    <property type="entry name" value="Metallo-hydrolase/oxidoreductase"/>
    <property type="match status" value="1"/>
</dbReference>
<dbReference type="AlphaFoldDB" id="A0A507CHF0"/>
<dbReference type="PANTHER" id="PTHR42663:SF6">
    <property type="entry name" value="HYDROLASE C777.06C-RELATED"/>
    <property type="match status" value="1"/>
</dbReference>
<name>A0A507CHF0_9FUNG</name>
<dbReference type="EMBL" id="QEAO01000002">
    <property type="protein sequence ID" value="TPX37496.1"/>
    <property type="molecule type" value="Genomic_DNA"/>
</dbReference>
<dbReference type="STRING" id="1806994.A0A507CHF0"/>
<evidence type="ECO:0000313" key="3">
    <source>
        <dbReference type="Proteomes" id="UP000319731"/>
    </source>
</evidence>
<dbReference type="CDD" id="cd16279">
    <property type="entry name" value="metallo-hydrolase-like_MBL-fold"/>
    <property type="match status" value="1"/>
</dbReference>
<organism evidence="2 3">
    <name type="scientific">Synchytrium microbalum</name>
    <dbReference type="NCBI Taxonomy" id="1806994"/>
    <lineage>
        <taxon>Eukaryota</taxon>
        <taxon>Fungi</taxon>
        <taxon>Fungi incertae sedis</taxon>
        <taxon>Chytridiomycota</taxon>
        <taxon>Chytridiomycota incertae sedis</taxon>
        <taxon>Chytridiomycetes</taxon>
        <taxon>Synchytriales</taxon>
        <taxon>Synchytriaceae</taxon>
        <taxon>Synchytrium</taxon>
    </lineage>
</organism>